<dbReference type="InterPro" id="IPR027417">
    <property type="entry name" value="P-loop_NTPase"/>
</dbReference>
<sequence length="252" mass="27831">MILEETIQKLVEMKLHVMAQTVREMHASPPTEPLSTDEVIGMMIDREWVARENKRLERLLKDARIPNGVSLEELSCEAGRGVDRSFARTLGACHWVRAKQNVIVVGATGGGKSFLGAALAQAACRQGFRALCIRTSRLLEQLAVARAAGTYAQALARIAKMSVLVLDDFLLSPMTEIERRDLLEVLEDRYDQSSTVITSQLPTKTWHQAIGEATMADAICDRLVHNAHVVTLRGGSMRKKKAIAPEVTETKT</sequence>
<dbReference type="Proteomes" id="UP001370348">
    <property type="component" value="Chromosome"/>
</dbReference>
<feature type="domain" description="IstB-like ATP-binding" evidence="3">
    <location>
        <begin position="10"/>
        <end position="241"/>
    </location>
</feature>
<dbReference type="PIRSF" id="PIRSF003073">
    <property type="entry name" value="DNAC_TnpB_IstB"/>
    <property type="match status" value="1"/>
</dbReference>
<dbReference type="Pfam" id="PF01695">
    <property type="entry name" value="IstB_IS21"/>
    <property type="match status" value="1"/>
</dbReference>
<reference evidence="5 6" key="1">
    <citation type="submission" date="2021-12" db="EMBL/GenBank/DDBJ databases">
        <title>Discovery of the Pendulisporaceae a myxobacterial family with distinct sporulation behavior and unique specialized metabolism.</title>
        <authorList>
            <person name="Garcia R."/>
            <person name="Popoff A."/>
            <person name="Bader C.D."/>
            <person name="Loehr J."/>
            <person name="Walesch S."/>
            <person name="Walt C."/>
            <person name="Boldt J."/>
            <person name="Bunk B."/>
            <person name="Haeckl F.J.F.P.J."/>
            <person name="Gunesch A.P."/>
            <person name="Birkelbach J."/>
            <person name="Nuebel U."/>
            <person name="Pietschmann T."/>
            <person name="Bach T."/>
            <person name="Mueller R."/>
        </authorList>
    </citation>
    <scope>NUCLEOTIDE SEQUENCE [LARGE SCALE GENOMIC DNA]</scope>
    <source>
        <strain evidence="5 6">MSr11954</strain>
    </source>
</reference>
<dbReference type="EMBL" id="CP089984">
    <property type="protein sequence ID" value="WXB10891.1"/>
    <property type="molecule type" value="Genomic_DNA"/>
</dbReference>
<keyword evidence="1" id="KW-0547">Nucleotide-binding</keyword>
<dbReference type="CDD" id="cd00009">
    <property type="entry name" value="AAA"/>
    <property type="match status" value="1"/>
</dbReference>
<evidence type="ECO:0000313" key="4">
    <source>
        <dbReference type="EMBL" id="WXB10891.1"/>
    </source>
</evidence>
<keyword evidence="6" id="KW-1185">Reference proteome</keyword>
<dbReference type="InterPro" id="IPR047661">
    <property type="entry name" value="IstB"/>
</dbReference>
<dbReference type="PANTHER" id="PTHR30050:SF4">
    <property type="entry name" value="ATP-BINDING PROTEIN RV3427C IN INSERTION SEQUENCE-RELATED"/>
    <property type="match status" value="1"/>
</dbReference>
<dbReference type="EMBL" id="CP089984">
    <property type="protein sequence ID" value="WXB16272.1"/>
    <property type="molecule type" value="Genomic_DNA"/>
</dbReference>
<keyword evidence="2" id="KW-0067">ATP-binding</keyword>
<evidence type="ECO:0000313" key="6">
    <source>
        <dbReference type="Proteomes" id="UP001370348"/>
    </source>
</evidence>
<accession>A0ABZ2M4B8</accession>
<dbReference type="InterPro" id="IPR002611">
    <property type="entry name" value="IstB_ATP-bd"/>
</dbReference>
<evidence type="ECO:0000256" key="2">
    <source>
        <dbReference type="ARBA" id="ARBA00022840"/>
    </source>
</evidence>
<dbReference type="SUPFAM" id="SSF52540">
    <property type="entry name" value="P-loop containing nucleoside triphosphate hydrolases"/>
    <property type="match status" value="1"/>
</dbReference>
<dbReference type="RefSeq" id="WP_394820510.1">
    <property type="nucleotide sequence ID" value="NZ_CP089984.1"/>
</dbReference>
<name>A0ABZ2M4B8_9BACT</name>
<dbReference type="NCBIfam" id="NF038214">
    <property type="entry name" value="IS21_help_AAA"/>
    <property type="match status" value="1"/>
</dbReference>
<proteinExistence type="predicted"/>
<gene>
    <name evidence="5" type="primary">istB</name>
    <name evidence="5" type="ORF">LZC94_03120</name>
    <name evidence="4" type="ORF">LZC94_23760</name>
</gene>
<evidence type="ECO:0000259" key="3">
    <source>
        <dbReference type="Pfam" id="PF01695"/>
    </source>
</evidence>
<dbReference type="InterPro" id="IPR028350">
    <property type="entry name" value="DNAC/IstB-like"/>
</dbReference>
<dbReference type="Gene3D" id="3.40.50.300">
    <property type="entry name" value="P-loop containing nucleotide triphosphate hydrolases"/>
    <property type="match status" value="1"/>
</dbReference>
<protein>
    <submittedName>
        <fullName evidence="5">IS21-like element helper ATPase IstB</fullName>
    </submittedName>
</protein>
<organism evidence="5 6">
    <name type="scientific">Pendulispora albinea</name>
    <dbReference type="NCBI Taxonomy" id="2741071"/>
    <lineage>
        <taxon>Bacteria</taxon>
        <taxon>Pseudomonadati</taxon>
        <taxon>Myxococcota</taxon>
        <taxon>Myxococcia</taxon>
        <taxon>Myxococcales</taxon>
        <taxon>Sorangiineae</taxon>
        <taxon>Pendulisporaceae</taxon>
        <taxon>Pendulispora</taxon>
    </lineage>
</organism>
<dbReference type="PANTHER" id="PTHR30050">
    <property type="entry name" value="CHROMOSOMAL REPLICATION INITIATOR PROTEIN DNAA"/>
    <property type="match status" value="1"/>
</dbReference>
<evidence type="ECO:0000256" key="1">
    <source>
        <dbReference type="ARBA" id="ARBA00022741"/>
    </source>
</evidence>
<evidence type="ECO:0000313" key="5">
    <source>
        <dbReference type="EMBL" id="WXB16272.1"/>
    </source>
</evidence>